<dbReference type="InterPro" id="IPR007197">
    <property type="entry name" value="rSAM"/>
</dbReference>
<accession>A0A6S6R0D7</accession>
<dbReference type="SFLD" id="SFLDG01065">
    <property type="entry name" value="anaerobic_coproporphyrinogen-I"/>
    <property type="match status" value="1"/>
</dbReference>
<dbReference type="Pfam" id="PF04055">
    <property type="entry name" value="Radical_SAM"/>
    <property type="match status" value="1"/>
</dbReference>
<dbReference type="Proteomes" id="UP000515561">
    <property type="component" value="Chromosome"/>
</dbReference>
<dbReference type="PANTHER" id="PTHR13932:SF5">
    <property type="entry name" value="RADICAL S-ADENOSYL METHIONINE DOMAIN-CONTAINING PROTEIN 1, MITOCHONDRIAL"/>
    <property type="match status" value="1"/>
</dbReference>
<keyword evidence="4" id="KW-0408">Iron</keyword>
<dbReference type="AlphaFoldDB" id="A0A6S6R0D7"/>
<dbReference type="GO" id="GO:0005737">
    <property type="term" value="C:cytoplasm"/>
    <property type="evidence" value="ECO:0007669"/>
    <property type="project" value="TreeGrafter"/>
</dbReference>
<protein>
    <recommendedName>
        <fullName evidence="1">Heme chaperone HemW</fullName>
    </recommendedName>
</protein>
<dbReference type="RefSeq" id="WP_184093770.1">
    <property type="nucleotide sequence ID" value="NZ_AP023367.1"/>
</dbReference>
<dbReference type="SFLD" id="SFLDS00029">
    <property type="entry name" value="Radical_SAM"/>
    <property type="match status" value="1"/>
</dbReference>
<gene>
    <name evidence="7" type="ORF">acsn021_02700</name>
</gene>
<keyword evidence="3" id="KW-0479">Metal-binding</keyword>
<dbReference type="KEGG" id="acel:acsn021_02700"/>
<dbReference type="SUPFAM" id="SSF102114">
    <property type="entry name" value="Radical SAM enzymes"/>
    <property type="match status" value="1"/>
</dbReference>
<evidence type="ECO:0000313" key="8">
    <source>
        <dbReference type="Proteomes" id="UP000515561"/>
    </source>
</evidence>
<dbReference type="InterPro" id="IPR013785">
    <property type="entry name" value="Aldolase_TIM"/>
</dbReference>
<dbReference type="InterPro" id="IPR034505">
    <property type="entry name" value="Coproporphyrinogen-III_oxidase"/>
</dbReference>
<evidence type="ECO:0000256" key="1">
    <source>
        <dbReference type="ARBA" id="ARBA00017228"/>
    </source>
</evidence>
<proteinExistence type="predicted"/>
<dbReference type="EMBL" id="AP023367">
    <property type="protein sequence ID" value="BCJ92701.1"/>
    <property type="molecule type" value="Genomic_DNA"/>
</dbReference>
<evidence type="ECO:0000256" key="4">
    <source>
        <dbReference type="ARBA" id="ARBA00023004"/>
    </source>
</evidence>
<keyword evidence="5" id="KW-0411">Iron-sulfur</keyword>
<feature type="domain" description="Radical SAM core" evidence="6">
    <location>
        <begin position="35"/>
        <end position="263"/>
    </location>
</feature>
<dbReference type="PROSITE" id="PS51918">
    <property type="entry name" value="RADICAL_SAM"/>
    <property type="match status" value="1"/>
</dbReference>
<evidence type="ECO:0000259" key="6">
    <source>
        <dbReference type="PROSITE" id="PS51918"/>
    </source>
</evidence>
<dbReference type="Gene3D" id="3.20.20.70">
    <property type="entry name" value="Aldolase class I"/>
    <property type="match status" value="1"/>
</dbReference>
<organism evidence="7 8">
    <name type="scientific">Anaerocolumna cellulosilytica</name>
    <dbReference type="NCBI Taxonomy" id="433286"/>
    <lineage>
        <taxon>Bacteria</taxon>
        <taxon>Bacillati</taxon>
        <taxon>Bacillota</taxon>
        <taxon>Clostridia</taxon>
        <taxon>Lachnospirales</taxon>
        <taxon>Lachnospiraceae</taxon>
        <taxon>Anaerocolumna</taxon>
    </lineage>
</organism>
<dbReference type="CDD" id="cd01335">
    <property type="entry name" value="Radical_SAM"/>
    <property type="match status" value="1"/>
</dbReference>
<name>A0A6S6R0D7_9FIRM</name>
<dbReference type="InterPro" id="IPR058240">
    <property type="entry name" value="rSAM_sf"/>
</dbReference>
<dbReference type="PANTHER" id="PTHR13932">
    <property type="entry name" value="COPROPORPHYRINIGEN III OXIDASE"/>
    <property type="match status" value="1"/>
</dbReference>
<evidence type="ECO:0000313" key="7">
    <source>
        <dbReference type="EMBL" id="BCJ92701.1"/>
    </source>
</evidence>
<sequence length="402" mass="46145">MFNSRLKTHHSAMAEGAKYLKGPGVLMDVLEQKNSTNRQPATIYIHVPFCSKICSFCNMRRSLQEPHSNYGDWIVEEIRNYGSYTSVKEMVFDAVYFGGGTPTTLDKEDLRKIIRALKECFRFTENAEFTIETTVSELTEDKIAMFWEEGVNRFSVGVQTFHDEGRRQMNRIGSGRQAFEKLRYLKNAGFATVSMDLIYNYPNQTVGDLMEDLKKITSLELGGFSMYSLINMKETKIDEAQGLKNDEEMFFRIAETMERSGYRFLELTKMVRDDTYKYIMNRHYGADTLPLGAGAGGSICGLAMMNPIDLREYQTSVAEFGNRKGMQMHPAYKDSVIFKGDLQRGYLPRNTALYKDYEAYQAILSKLLAEHYVVKEGEEYRLTHKGIFWGNTISRELAAMTQ</sequence>
<evidence type="ECO:0000256" key="2">
    <source>
        <dbReference type="ARBA" id="ARBA00022691"/>
    </source>
</evidence>
<keyword evidence="2" id="KW-0949">S-adenosyl-L-methionine</keyword>
<dbReference type="InterPro" id="IPR006638">
    <property type="entry name" value="Elp3/MiaA/NifB-like_rSAM"/>
</dbReference>
<dbReference type="GO" id="GO:0006779">
    <property type="term" value="P:porphyrin-containing compound biosynthetic process"/>
    <property type="evidence" value="ECO:0007669"/>
    <property type="project" value="TreeGrafter"/>
</dbReference>
<dbReference type="GO" id="GO:0046872">
    <property type="term" value="F:metal ion binding"/>
    <property type="evidence" value="ECO:0007669"/>
    <property type="project" value="UniProtKB-KW"/>
</dbReference>
<dbReference type="GO" id="GO:0051539">
    <property type="term" value="F:4 iron, 4 sulfur cluster binding"/>
    <property type="evidence" value="ECO:0007669"/>
    <property type="project" value="TreeGrafter"/>
</dbReference>
<dbReference type="SFLD" id="SFLDG01082">
    <property type="entry name" value="B12-binding_domain_containing"/>
    <property type="match status" value="1"/>
</dbReference>
<keyword evidence="8" id="KW-1185">Reference proteome</keyword>
<dbReference type="GO" id="GO:0003824">
    <property type="term" value="F:catalytic activity"/>
    <property type="evidence" value="ECO:0007669"/>
    <property type="project" value="InterPro"/>
</dbReference>
<evidence type="ECO:0000256" key="5">
    <source>
        <dbReference type="ARBA" id="ARBA00023014"/>
    </source>
</evidence>
<dbReference type="SMART" id="SM00729">
    <property type="entry name" value="Elp3"/>
    <property type="match status" value="1"/>
</dbReference>
<evidence type="ECO:0000256" key="3">
    <source>
        <dbReference type="ARBA" id="ARBA00022723"/>
    </source>
</evidence>
<reference evidence="7 8" key="1">
    <citation type="journal article" date="2016" name="Int. J. Syst. Evol. Microbiol.">
        <title>Descriptions of Anaerotaenia torta gen. nov., sp. nov. and Anaerocolumna cellulosilytica gen. nov., sp. nov. isolated from a methanogenic reactor of cattle waste.</title>
        <authorList>
            <person name="Uek A."/>
            <person name="Ohtaki Y."/>
            <person name="Kaku N."/>
            <person name="Ueki K."/>
        </authorList>
    </citation>
    <scope>NUCLEOTIDE SEQUENCE [LARGE SCALE GENOMIC DNA]</scope>
    <source>
        <strain evidence="7 8">SN021</strain>
    </source>
</reference>